<dbReference type="EMBL" id="ML737826">
    <property type="protein sequence ID" value="KAE8359431.1"/>
    <property type="molecule type" value="Genomic_DNA"/>
</dbReference>
<dbReference type="RefSeq" id="XP_031922512.1">
    <property type="nucleotide sequence ID" value="XM_032068699.1"/>
</dbReference>
<protein>
    <submittedName>
        <fullName evidence="1">Uncharacterized protein</fullName>
    </submittedName>
</protein>
<dbReference type="GeneID" id="43653145"/>
<accession>A0A5N6ZP87</accession>
<dbReference type="AlphaFoldDB" id="A0A5N6ZP87"/>
<keyword evidence="2" id="KW-1185">Reference proteome</keyword>
<name>A0A5N6ZP87_9EURO</name>
<organism evidence="1 2">
    <name type="scientific">Aspergillus caelatus</name>
    <dbReference type="NCBI Taxonomy" id="61420"/>
    <lineage>
        <taxon>Eukaryota</taxon>
        <taxon>Fungi</taxon>
        <taxon>Dikarya</taxon>
        <taxon>Ascomycota</taxon>
        <taxon>Pezizomycotina</taxon>
        <taxon>Eurotiomycetes</taxon>
        <taxon>Eurotiomycetidae</taxon>
        <taxon>Eurotiales</taxon>
        <taxon>Aspergillaceae</taxon>
        <taxon>Aspergillus</taxon>
        <taxon>Aspergillus subgen. Circumdati</taxon>
    </lineage>
</organism>
<proteinExistence type="predicted"/>
<sequence length="151" mass="17519">MYLSFTLSTQRERGEERGTNRWQIMEWHITSLDLMIDALPQLYGISALLLFYIPTPPPGTLWAAKTSAKSRQDITSMSPCIKREREKNIPNFPLLQRPLTPALLAGWSWTIPQQRLATLRWLRLPSVSRRTRQEPSDFFVFLHSSLLARPV</sequence>
<reference evidence="1 2" key="1">
    <citation type="submission" date="2019-04" db="EMBL/GenBank/DDBJ databases">
        <title>Friends and foes A comparative genomics studyof 23 Aspergillus species from section Flavi.</title>
        <authorList>
            <consortium name="DOE Joint Genome Institute"/>
            <person name="Kjaerbolling I."/>
            <person name="Vesth T."/>
            <person name="Frisvad J.C."/>
            <person name="Nybo J.L."/>
            <person name="Theobald S."/>
            <person name="Kildgaard S."/>
            <person name="Isbrandt T."/>
            <person name="Kuo A."/>
            <person name="Sato A."/>
            <person name="Lyhne E.K."/>
            <person name="Kogle M.E."/>
            <person name="Wiebenga A."/>
            <person name="Kun R.S."/>
            <person name="Lubbers R.J."/>
            <person name="Makela M.R."/>
            <person name="Barry K."/>
            <person name="Chovatia M."/>
            <person name="Clum A."/>
            <person name="Daum C."/>
            <person name="Haridas S."/>
            <person name="He G."/>
            <person name="LaButti K."/>
            <person name="Lipzen A."/>
            <person name="Mondo S."/>
            <person name="Riley R."/>
            <person name="Salamov A."/>
            <person name="Simmons B.A."/>
            <person name="Magnuson J.K."/>
            <person name="Henrissat B."/>
            <person name="Mortensen U.H."/>
            <person name="Larsen T.O."/>
            <person name="Devries R.P."/>
            <person name="Grigoriev I.V."/>
            <person name="Machida M."/>
            <person name="Baker S.E."/>
            <person name="Andersen M.R."/>
        </authorList>
    </citation>
    <scope>NUCLEOTIDE SEQUENCE [LARGE SCALE GENOMIC DNA]</scope>
    <source>
        <strain evidence="1 2">CBS 763.97</strain>
    </source>
</reference>
<gene>
    <name evidence="1" type="ORF">BDV27DRAFT_136155</name>
</gene>
<dbReference type="Proteomes" id="UP000326268">
    <property type="component" value="Unassembled WGS sequence"/>
</dbReference>
<evidence type="ECO:0000313" key="1">
    <source>
        <dbReference type="EMBL" id="KAE8359431.1"/>
    </source>
</evidence>
<evidence type="ECO:0000313" key="2">
    <source>
        <dbReference type="Proteomes" id="UP000326268"/>
    </source>
</evidence>